<keyword evidence="1" id="KW-0175">Coiled coil</keyword>
<protein>
    <submittedName>
        <fullName evidence="2">Uncharacterized protein</fullName>
    </submittedName>
</protein>
<dbReference type="Gene3D" id="1.20.5.170">
    <property type="match status" value="1"/>
</dbReference>
<feature type="coiled-coil region" evidence="1">
    <location>
        <begin position="143"/>
        <end position="177"/>
    </location>
</feature>
<reference evidence="2 3" key="1">
    <citation type="submission" date="2024-08" db="EMBL/GenBank/DDBJ databases">
        <title>Insights into the chromosomal genome structure of Flemingia macrophylla.</title>
        <authorList>
            <person name="Ding Y."/>
            <person name="Zhao Y."/>
            <person name="Bi W."/>
            <person name="Wu M."/>
            <person name="Zhao G."/>
            <person name="Gong Y."/>
            <person name="Li W."/>
            <person name="Zhang P."/>
        </authorList>
    </citation>
    <scope>NUCLEOTIDE SEQUENCE [LARGE SCALE GENOMIC DNA]</scope>
    <source>
        <strain evidence="2">DYQJB</strain>
        <tissue evidence="2">Leaf</tissue>
    </source>
</reference>
<accession>A0ABD1MZB6</accession>
<keyword evidence="3" id="KW-1185">Reference proteome</keyword>
<proteinExistence type="predicted"/>
<organism evidence="2 3">
    <name type="scientific">Flemingia macrophylla</name>
    <dbReference type="NCBI Taxonomy" id="520843"/>
    <lineage>
        <taxon>Eukaryota</taxon>
        <taxon>Viridiplantae</taxon>
        <taxon>Streptophyta</taxon>
        <taxon>Embryophyta</taxon>
        <taxon>Tracheophyta</taxon>
        <taxon>Spermatophyta</taxon>
        <taxon>Magnoliopsida</taxon>
        <taxon>eudicotyledons</taxon>
        <taxon>Gunneridae</taxon>
        <taxon>Pentapetalae</taxon>
        <taxon>rosids</taxon>
        <taxon>fabids</taxon>
        <taxon>Fabales</taxon>
        <taxon>Fabaceae</taxon>
        <taxon>Papilionoideae</taxon>
        <taxon>50 kb inversion clade</taxon>
        <taxon>NPAAA clade</taxon>
        <taxon>indigoferoid/millettioid clade</taxon>
        <taxon>Phaseoleae</taxon>
        <taxon>Flemingia</taxon>
    </lineage>
</organism>
<evidence type="ECO:0000313" key="2">
    <source>
        <dbReference type="EMBL" id="KAL2341154.1"/>
    </source>
</evidence>
<evidence type="ECO:0000256" key="1">
    <source>
        <dbReference type="SAM" id="Coils"/>
    </source>
</evidence>
<name>A0ABD1MZB6_9FABA</name>
<dbReference type="AlphaFoldDB" id="A0ABD1MZB6"/>
<gene>
    <name evidence="2" type="ORF">Fmac_009094</name>
</gene>
<comment type="caution">
    <text evidence="2">The sequence shown here is derived from an EMBL/GenBank/DDBJ whole genome shotgun (WGS) entry which is preliminary data.</text>
</comment>
<evidence type="ECO:0000313" key="3">
    <source>
        <dbReference type="Proteomes" id="UP001603857"/>
    </source>
</evidence>
<dbReference type="InterPro" id="IPR038324">
    <property type="entry name" value="Rpb4/RPC9_sf"/>
</dbReference>
<dbReference type="Gene3D" id="1.20.1250.40">
    <property type="match status" value="1"/>
</dbReference>
<dbReference type="EMBL" id="JBGMDY010000003">
    <property type="protein sequence ID" value="KAL2341154.1"/>
    <property type="molecule type" value="Genomic_DNA"/>
</dbReference>
<dbReference type="Proteomes" id="UP001603857">
    <property type="component" value="Unassembled WGS sequence"/>
</dbReference>
<feature type="coiled-coil region" evidence="1">
    <location>
        <begin position="36"/>
        <end position="88"/>
    </location>
</feature>
<sequence>MQVEKIKEEQKKLDENAVVRLIKEQKNKNLEIPTFKMELEAAKRSYEVQFSQLEEEAKCAKKEFAQKAQEHEHELKKLINKGNEHQVEPIEGNAQFKKCHIHRRLKSTVLSPGSASSVRQSPRLKFVRRIEVLILNNVAPEEYEQMKNLVSNLSAENKILKEQLQSYLELIRASQEESRLVREQLRQFMDTFSLELASQPLHPPQPLLTHDQDV</sequence>